<dbReference type="Proteomes" id="UP001175000">
    <property type="component" value="Unassembled WGS sequence"/>
</dbReference>
<name>A0AA39XDZ4_9PEZI</name>
<organism evidence="2 3">
    <name type="scientific">Immersiella caudata</name>
    <dbReference type="NCBI Taxonomy" id="314043"/>
    <lineage>
        <taxon>Eukaryota</taxon>
        <taxon>Fungi</taxon>
        <taxon>Dikarya</taxon>
        <taxon>Ascomycota</taxon>
        <taxon>Pezizomycotina</taxon>
        <taxon>Sordariomycetes</taxon>
        <taxon>Sordariomycetidae</taxon>
        <taxon>Sordariales</taxon>
        <taxon>Lasiosphaeriaceae</taxon>
        <taxon>Immersiella</taxon>
    </lineage>
</organism>
<gene>
    <name evidence="2" type="ORF">B0T14DRAFT_23835</name>
</gene>
<feature type="region of interest" description="Disordered" evidence="1">
    <location>
        <begin position="22"/>
        <end position="80"/>
    </location>
</feature>
<evidence type="ECO:0000313" key="3">
    <source>
        <dbReference type="Proteomes" id="UP001175000"/>
    </source>
</evidence>
<feature type="compositionally biased region" description="Acidic residues" evidence="1">
    <location>
        <begin position="29"/>
        <end position="43"/>
    </location>
</feature>
<feature type="compositionally biased region" description="Pro residues" evidence="1">
    <location>
        <begin position="268"/>
        <end position="283"/>
    </location>
</feature>
<feature type="compositionally biased region" description="Low complexity" evidence="1">
    <location>
        <begin position="239"/>
        <end position="256"/>
    </location>
</feature>
<dbReference type="AlphaFoldDB" id="A0AA39XDZ4"/>
<comment type="caution">
    <text evidence="2">The sequence shown here is derived from an EMBL/GenBank/DDBJ whole genome shotgun (WGS) entry which is preliminary data.</text>
</comment>
<evidence type="ECO:0000256" key="1">
    <source>
        <dbReference type="SAM" id="MobiDB-lite"/>
    </source>
</evidence>
<feature type="compositionally biased region" description="Acidic residues" evidence="1">
    <location>
        <begin position="121"/>
        <end position="137"/>
    </location>
</feature>
<evidence type="ECO:0000313" key="2">
    <source>
        <dbReference type="EMBL" id="KAK0632189.1"/>
    </source>
</evidence>
<sequence length="333" mass="32703">MRTTAPALRRRNFALRKKHRAWLARRDDDGDASGEDSGDEDEALLIRPVARPPSNTGQRASAGAVPVAAGGSATGASGVRLLPAVSGGNARVVNSGAGTTLVPISTVAAEGEELTSASDTDGIESGDESESGDEEGPEAVPPPGSPPSAVVPPALAPPDAPAGTQPPPALAPVQTTTAGVPVGGATTLTTSTTQATPTTGGLPPPPPPVLAPVQTTTPGAALPVVTGTTTAAGFQTLVPPGGSPSATTPSDPSTLPIDQTIGQTPLPSLDPPPPAADVTPPPSRQEETTPAPDNAIGAVSADQRSMNPGAAAGIVVGVLGKLYLHVEPLGPRG</sequence>
<feature type="compositionally biased region" description="Low complexity" evidence="1">
    <location>
        <begin position="60"/>
        <end position="79"/>
    </location>
</feature>
<feature type="compositionally biased region" description="Low complexity" evidence="1">
    <location>
        <begin position="171"/>
        <end position="201"/>
    </location>
</feature>
<feature type="region of interest" description="Disordered" evidence="1">
    <location>
        <begin position="108"/>
        <end position="307"/>
    </location>
</feature>
<dbReference type="EMBL" id="JAULSU010000001">
    <property type="protein sequence ID" value="KAK0632189.1"/>
    <property type="molecule type" value="Genomic_DNA"/>
</dbReference>
<protein>
    <submittedName>
        <fullName evidence="2">Uncharacterized protein</fullName>
    </submittedName>
</protein>
<reference evidence="2" key="1">
    <citation type="submission" date="2023-06" db="EMBL/GenBank/DDBJ databases">
        <title>Genome-scale phylogeny and comparative genomics of the fungal order Sordariales.</title>
        <authorList>
            <consortium name="Lawrence Berkeley National Laboratory"/>
            <person name="Hensen N."/>
            <person name="Bonometti L."/>
            <person name="Westerberg I."/>
            <person name="Brannstrom I.O."/>
            <person name="Guillou S."/>
            <person name="Cros-Aarteil S."/>
            <person name="Calhoun S."/>
            <person name="Haridas S."/>
            <person name="Kuo A."/>
            <person name="Mondo S."/>
            <person name="Pangilinan J."/>
            <person name="Riley R."/>
            <person name="Labutti K."/>
            <person name="Andreopoulos B."/>
            <person name="Lipzen A."/>
            <person name="Chen C."/>
            <person name="Yanf M."/>
            <person name="Daum C."/>
            <person name="Ng V."/>
            <person name="Clum A."/>
            <person name="Steindorff A."/>
            <person name="Ohm R."/>
            <person name="Martin F."/>
            <person name="Silar P."/>
            <person name="Natvig D."/>
            <person name="Lalanne C."/>
            <person name="Gautier V."/>
            <person name="Ament-Velasquez S.L."/>
            <person name="Kruys A."/>
            <person name="Hutchinson M.I."/>
            <person name="Powell A.J."/>
            <person name="Barry K."/>
            <person name="Miller A.N."/>
            <person name="Grigoriev I.V."/>
            <person name="Debuchy R."/>
            <person name="Gladieux P."/>
            <person name="Thoren M.H."/>
            <person name="Johannesson H."/>
        </authorList>
    </citation>
    <scope>NUCLEOTIDE SEQUENCE</scope>
    <source>
        <strain evidence="2">CBS 606.72</strain>
    </source>
</reference>
<proteinExistence type="predicted"/>
<accession>A0AA39XDZ4</accession>
<keyword evidence="3" id="KW-1185">Reference proteome</keyword>
<feature type="compositionally biased region" description="Pro residues" evidence="1">
    <location>
        <begin position="139"/>
        <end position="170"/>
    </location>
</feature>